<feature type="transmembrane region" description="Helical" evidence="4">
    <location>
        <begin position="89"/>
        <end position="108"/>
    </location>
</feature>
<organism evidence="6 7">
    <name type="scientific">Parazoarcus communis</name>
    <dbReference type="NCBI Taxonomy" id="41977"/>
    <lineage>
        <taxon>Bacteria</taxon>
        <taxon>Pseudomonadati</taxon>
        <taxon>Pseudomonadota</taxon>
        <taxon>Betaproteobacteria</taxon>
        <taxon>Rhodocyclales</taxon>
        <taxon>Zoogloeaceae</taxon>
        <taxon>Parazoarcus</taxon>
    </lineage>
</organism>
<dbReference type="InterPro" id="IPR011701">
    <property type="entry name" value="MFS"/>
</dbReference>
<dbReference type="CDD" id="cd17355">
    <property type="entry name" value="MFS_YcxA_like"/>
    <property type="match status" value="1"/>
</dbReference>
<keyword evidence="7" id="KW-1185">Reference proteome</keyword>
<feature type="transmembrane region" description="Helical" evidence="4">
    <location>
        <begin position="393"/>
        <end position="414"/>
    </location>
</feature>
<keyword evidence="3 4" id="KW-0472">Membrane</keyword>
<sequence length="429" mass="45492">MTAGANRAAINLDEFRQGWQIVALSVVGVAISINAALLYGFGVLVIPLEQAFGWQRSSLQAAITFLFGGAVIGLQLVGWLNMRFGMKRVTVLSLLSMALGYLATTLIGGSIWSLYFAFFMLPIIGMGALAVTWTQLLNLWFHRNRGLALAIGLSGTGITAALVPRLLSWGVDAWDWRAAFVILALLNVFVGIPLTLWWFRLPAVVDKAAHGRDQEPLSDAGPRLLITGMSFAEGLASPRFWICNVALSLVVSAVVGLVTSTVPMLRDKGLSAADAAVVFGYFGVSLILGRLVVGYLLDRLWPPGVAAISLSLPAVGCLIFLSGQTELGMLSVAAALIGLGAGAEFDIAAFLIARYFGLREYGRLFGLHQGLITVASAAAPLLFAAMLNLTSTYSAMLVYCTAASLLGAVLLLALGRSPLYELQPEAAKA</sequence>
<feature type="transmembrane region" description="Helical" evidence="4">
    <location>
        <begin position="365"/>
        <end position="387"/>
    </location>
</feature>
<dbReference type="InterPro" id="IPR020846">
    <property type="entry name" value="MFS_dom"/>
</dbReference>
<dbReference type="InterPro" id="IPR036259">
    <property type="entry name" value="MFS_trans_sf"/>
</dbReference>
<dbReference type="PANTHER" id="PTHR11360">
    <property type="entry name" value="MONOCARBOXYLATE TRANSPORTER"/>
    <property type="match status" value="1"/>
</dbReference>
<dbReference type="Gene3D" id="1.20.1250.20">
    <property type="entry name" value="MFS general substrate transporter like domains"/>
    <property type="match status" value="2"/>
</dbReference>
<feature type="transmembrane region" description="Helical" evidence="4">
    <location>
        <begin position="278"/>
        <end position="297"/>
    </location>
</feature>
<feature type="transmembrane region" description="Helical" evidence="4">
    <location>
        <begin position="329"/>
        <end position="353"/>
    </location>
</feature>
<dbReference type="SUPFAM" id="SSF103473">
    <property type="entry name" value="MFS general substrate transporter"/>
    <property type="match status" value="1"/>
</dbReference>
<feature type="transmembrane region" description="Helical" evidence="4">
    <location>
        <begin position="114"/>
        <end position="134"/>
    </location>
</feature>
<accession>A0A2U8GP17</accession>
<feature type="transmembrane region" description="Helical" evidence="4">
    <location>
        <begin position="21"/>
        <end position="46"/>
    </location>
</feature>
<reference evidence="6 7" key="1">
    <citation type="submission" date="2017-06" db="EMBL/GenBank/DDBJ databases">
        <title>Azoarcus.</title>
        <authorList>
            <person name="Woo J.-H."/>
            <person name="Kim H.-S."/>
        </authorList>
    </citation>
    <scope>NUCLEOTIDE SEQUENCE [LARGE SCALE GENOMIC DNA]</scope>
    <source>
        <strain evidence="6 7">TSPY31</strain>
    </source>
</reference>
<dbReference type="GO" id="GO:0022857">
    <property type="term" value="F:transmembrane transporter activity"/>
    <property type="evidence" value="ECO:0007669"/>
    <property type="project" value="InterPro"/>
</dbReference>
<feature type="transmembrane region" description="Helical" evidence="4">
    <location>
        <begin position="240"/>
        <end position="258"/>
    </location>
</feature>
<feature type="transmembrane region" description="Helical" evidence="4">
    <location>
        <begin position="304"/>
        <end position="323"/>
    </location>
</feature>
<feature type="transmembrane region" description="Helical" evidence="4">
    <location>
        <begin position="179"/>
        <end position="199"/>
    </location>
</feature>
<dbReference type="PROSITE" id="PS50850">
    <property type="entry name" value="MFS"/>
    <property type="match status" value="1"/>
</dbReference>
<dbReference type="Proteomes" id="UP000244930">
    <property type="component" value="Chromosome"/>
</dbReference>
<evidence type="ECO:0000313" key="6">
    <source>
        <dbReference type="EMBL" id="AWI74245.1"/>
    </source>
</evidence>
<gene>
    <name evidence="6" type="ORF">CEW83_02590</name>
</gene>
<feature type="transmembrane region" description="Helical" evidence="4">
    <location>
        <begin position="146"/>
        <end position="167"/>
    </location>
</feature>
<dbReference type="Pfam" id="PF07690">
    <property type="entry name" value="MFS_1"/>
    <property type="match status" value="1"/>
</dbReference>
<keyword evidence="1 4" id="KW-0812">Transmembrane</keyword>
<evidence type="ECO:0000256" key="3">
    <source>
        <dbReference type="ARBA" id="ARBA00023136"/>
    </source>
</evidence>
<dbReference type="InterPro" id="IPR050327">
    <property type="entry name" value="Proton-linked_MCT"/>
</dbReference>
<evidence type="ECO:0000313" key="7">
    <source>
        <dbReference type="Proteomes" id="UP000244930"/>
    </source>
</evidence>
<name>A0A2U8GP17_9RHOO</name>
<evidence type="ECO:0000256" key="1">
    <source>
        <dbReference type="ARBA" id="ARBA00022692"/>
    </source>
</evidence>
<evidence type="ECO:0000256" key="2">
    <source>
        <dbReference type="ARBA" id="ARBA00022989"/>
    </source>
</evidence>
<proteinExistence type="predicted"/>
<dbReference type="PANTHER" id="PTHR11360:SF290">
    <property type="entry name" value="MONOCARBOXYLATE MFS PERMEASE"/>
    <property type="match status" value="1"/>
</dbReference>
<protein>
    <submittedName>
        <fullName evidence="6">MFS transporter</fullName>
    </submittedName>
</protein>
<feature type="transmembrane region" description="Helical" evidence="4">
    <location>
        <begin position="58"/>
        <end position="77"/>
    </location>
</feature>
<evidence type="ECO:0000259" key="5">
    <source>
        <dbReference type="PROSITE" id="PS50850"/>
    </source>
</evidence>
<dbReference type="EMBL" id="CP022187">
    <property type="protein sequence ID" value="AWI74245.1"/>
    <property type="molecule type" value="Genomic_DNA"/>
</dbReference>
<dbReference type="AlphaFoldDB" id="A0A2U8GP17"/>
<evidence type="ECO:0000256" key="4">
    <source>
        <dbReference type="SAM" id="Phobius"/>
    </source>
</evidence>
<keyword evidence="2 4" id="KW-1133">Transmembrane helix</keyword>
<feature type="domain" description="Major facilitator superfamily (MFS) profile" evidence="5">
    <location>
        <begin position="20"/>
        <end position="419"/>
    </location>
</feature>
<dbReference type="KEGG" id="acom:CEW83_02590"/>
<dbReference type="RefSeq" id="WP_108947953.1">
    <property type="nucleotide sequence ID" value="NZ_CP022187.1"/>
</dbReference>